<dbReference type="ChiTaRS" id="ADAMTS10">
    <property type="organism name" value="human"/>
</dbReference>
<dbReference type="AlphaFoldDB" id="L0R574"/>
<feature type="compositionally biased region" description="Pro residues" evidence="1">
    <location>
        <begin position="23"/>
        <end position="34"/>
    </location>
</feature>
<evidence type="ECO:0000313" key="2">
    <source>
        <dbReference type="EMBL" id="CCO13669.1"/>
    </source>
</evidence>
<feature type="region of interest" description="Disordered" evidence="1">
    <location>
        <begin position="58"/>
        <end position="95"/>
    </location>
</feature>
<feature type="compositionally biased region" description="Polar residues" evidence="1">
    <location>
        <begin position="58"/>
        <end position="74"/>
    </location>
</feature>
<protein>
    <submittedName>
        <fullName evidence="2">Alternative protein ADAMTS10</fullName>
    </submittedName>
</protein>
<reference evidence="2" key="1">
    <citation type="submission" date="2012-10" db="EMBL/GenBank/DDBJ databases">
        <title>Direct identification of alternative open reading frame translation products in human.</title>
        <authorList>
            <person name="Vanderperre B."/>
            <person name="Lucier J.-F."/>
            <person name="Motard J."/>
            <person name="Tremblay G."/>
            <person name="Vanderperre S."/>
            <person name="Wisztorski M."/>
            <person name="Salzet M."/>
            <person name="Boisvert F.-M."/>
            <person name="Roucou X."/>
        </authorList>
    </citation>
    <scope>NUCLEOTIDE SEQUENCE</scope>
</reference>
<proteinExistence type="predicted"/>
<name>L0R574_HUMAN</name>
<sequence length="95" mass="9781">MHLSSSWCWPGPSCLPSATASMPPSPVTRCPPTPGTMRPGPSARPSVQAVARCRRWSAATSWTAPRSPPTTAVPTASCPKGSAPATRSLALQTGL</sequence>
<organism evidence="2">
    <name type="scientific">Homo sapiens</name>
    <name type="common">Human</name>
    <dbReference type="NCBI Taxonomy" id="9606"/>
    <lineage>
        <taxon>Eukaryota</taxon>
        <taxon>Metazoa</taxon>
        <taxon>Chordata</taxon>
        <taxon>Craniata</taxon>
        <taxon>Vertebrata</taxon>
        <taxon>Euteleostomi</taxon>
        <taxon>Mammalia</taxon>
        <taxon>Eutheria</taxon>
        <taxon>Euarchontoglires</taxon>
        <taxon>Primates</taxon>
        <taxon>Haplorrhini</taxon>
        <taxon>Catarrhini</taxon>
        <taxon>Hominidae</taxon>
        <taxon>Homo</taxon>
    </lineage>
</organism>
<accession>L0R574</accession>
<dbReference type="OrthoDB" id="10035764at2759"/>
<evidence type="ECO:0000256" key="1">
    <source>
        <dbReference type="SAM" id="MobiDB-lite"/>
    </source>
</evidence>
<dbReference type="EMBL" id="HF547958">
    <property type="protein sequence ID" value="CCO13669.1"/>
    <property type="molecule type" value="Genomic_DNA"/>
</dbReference>
<gene>
    <name evidence="2" type="primary">ADAMTS10</name>
</gene>
<feature type="region of interest" description="Disordered" evidence="1">
    <location>
        <begin position="17"/>
        <end position="45"/>
    </location>
</feature>